<dbReference type="GO" id="GO:0008650">
    <property type="term" value="F:rRNA (uridine-2'-O-)-methyltransferase activity"/>
    <property type="evidence" value="ECO:0007669"/>
    <property type="project" value="UniProtKB-UniRule"/>
</dbReference>
<evidence type="ECO:0000256" key="11">
    <source>
        <dbReference type="HAMAP-Rule" id="MF_01547"/>
    </source>
</evidence>
<evidence type="ECO:0000256" key="4">
    <source>
        <dbReference type="ARBA" id="ARBA00022691"/>
    </source>
</evidence>
<dbReference type="Gene3D" id="3.40.50.150">
    <property type="entry name" value="Vaccinia Virus protein VP39"/>
    <property type="match status" value="1"/>
</dbReference>
<evidence type="ECO:0000256" key="12">
    <source>
        <dbReference type="PIRSR" id="PIRSR005461-1"/>
    </source>
</evidence>
<dbReference type="EMBL" id="QEWR01000002">
    <property type="protein sequence ID" value="PWD84079.1"/>
    <property type="molecule type" value="Genomic_DNA"/>
</dbReference>
<evidence type="ECO:0000259" key="13">
    <source>
        <dbReference type="Pfam" id="PF01728"/>
    </source>
</evidence>
<evidence type="ECO:0000256" key="9">
    <source>
        <dbReference type="ARBA" id="ARBA00042745"/>
    </source>
</evidence>
<evidence type="ECO:0000256" key="2">
    <source>
        <dbReference type="ARBA" id="ARBA00022603"/>
    </source>
</evidence>
<evidence type="ECO:0000256" key="10">
    <source>
        <dbReference type="ARBA" id="ARBA00048970"/>
    </source>
</evidence>
<dbReference type="NCBIfam" id="NF008390">
    <property type="entry name" value="PRK11188.1"/>
    <property type="match status" value="1"/>
</dbReference>
<evidence type="ECO:0000256" key="1">
    <source>
        <dbReference type="ARBA" id="ARBA00022552"/>
    </source>
</evidence>
<feature type="binding site" evidence="11">
    <location>
        <position position="98"/>
    </location>
    <ligand>
        <name>S-adenosyl-L-methionine</name>
        <dbReference type="ChEBI" id="CHEBI:59789"/>
    </ligand>
</feature>
<keyword evidence="4 11" id="KW-0949">S-adenosyl-L-methionine</keyword>
<evidence type="ECO:0000256" key="8">
    <source>
        <dbReference type="ARBA" id="ARBA00041995"/>
    </source>
</evidence>
<feature type="active site" description="Proton acceptor" evidence="11 12">
    <location>
        <position position="163"/>
    </location>
</feature>
<comment type="function">
    <text evidence="5 11">Specifically methylates the uridine in position 2552 of 23S rRNA at the 2'-O position of the ribose in the fully assembled 50S ribosomal subunit.</text>
</comment>
<organism evidence="14 15">
    <name type="scientific">Ignatzschineria indica</name>
    <dbReference type="NCBI Taxonomy" id="472583"/>
    <lineage>
        <taxon>Bacteria</taxon>
        <taxon>Pseudomonadati</taxon>
        <taxon>Pseudomonadota</taxon>
        <taxon>Gammaproteobacteria</taxon>
        <taxon>Cardiobacteriales</taxon>
        <taxon>Ignatzschineriaceae</taxon>
        <taxon>Ignatzschineria</taxon>
    </lineage>
</organism>
<dbReference type="PANTHER" id="PTHR10920">
    <property type="entry name" value="RIBOSOMAL RNA METHYLTRANSFERASE"/>
    <property type="match status" value="1"/>
</dbReference>
<keyword evidence="11" id="KW-0963">Cytoplasm</keyword>
<feature type="binding site" evidence="11">
    <location>
        <position position="62"/>
    </location>
    <ligand>
        <name>S-adenosyl-L-methionine</name>
        <dbReference type="ChEBI" id="CHEBI:59789"/>
    </ligand>
</feature>
<dbReference type="InterPro" id="IPR015507">
    <property type="entry name" value="rRNA-MeTfrase_E"/>
</dbReference>
<comment type="catalytic activity">
    <reaction evidence="10 11">
        <text>uridine(2552) in 23S rRNA + S-adenosyl-L-methionine = 2'-O-methyluridine(2552) in 23S rRNA + S-adenosyl-L-homocysteine + H(+)</text>
        <dbReference type="Rhea" id="RHEA:42720"/>
        <dbReference type="Rhea" id="RHEA-COMP:10202"/>
        <dbReference type="Rhea" id="RHEA-COMP:10203"/>
        <dbReference type="ChEBI" id="CHEBI:15378"/>
        <dbReference type="ChEBI" id="CHEBI:57856"/>
        <dbReference type="ChEBI" id="CHEBI:59789"/>
        <dbReference type="ChEBI" id="CHEBI:65315"/>
        <dbReference type="ChEBI" id="CHEBI:74478"/>
        <dbReference type="EC" id="2.1.1.166"/>
    </reaction>
</comment>
<gene>
    <name evidence="11" type="primary">rlmE</name>
    <name evidence="11" type="synonym">ftsJ</name>
    <name evidence="11" type="synonym">rrmJ</name>
    <name evidence="14" type="ORF">DC082_00575</name>
</gene>
<feature type="binding site" evidence="11">
    <location>
        <position position="64"/>
    </location>
    <ligand>
        <name>S-adenosyl-L-methionine</name>
        <dbReference type="ChEBI" id="CHEBI:59789"/>
    </ligand>
</feature>
<dbReference type="SUPFAM" id="SSF53335">
    <property type="entry name" value="S-adenosyl-L-methionine-dependent methyltransferases"/>
    <property type="match status" value="1"/>
</dbReference>
<dbReference type="InterPro" id="IPR002877">
    <property type="entry name" value="RNA_MeTrfase_FtsJ_dom"/>
</dbReference>
<sequence>MAKKRSASSTRWLKEHMDDEYVLRSKREGWRSRAIYKLQEIDEKDRLFRSGMTVVDLGAAPGSWSQYAMHRVGDHGVVIGLDLLPIDPLAGVHFIQGDFREDEVLDELLEVLDGRLVDVVLSDMAPNMSGIKGVDQPKTMYLLELALDFVKGNLKPGGDFLLKIFQGEGFQEYYKDLQKNFTKVVTRKPKASRARSAEIYLLAKGFKGRDED</sequence>
<feature type="domain" description="Ribosomal RNA methyltransferase FtsJ" evidence="13">
    <location>
        <begin position="30"/>
        <end position="206"/>
    </location>
</feature>
<dbReference type="InterPro" id="IPR050082">
    <property type="entry name" value="RNA_methyltr_RlmE"/>
</dbReference>
<accession>A0A2U2ALK2</accession>
<dbReference type="AlphaFoldDB" id="A0A2U2ALK2"/>
<reference evidence="14 15" key="1">
    <citation type="journal article" date="2018" name="Genome Announc.">
        <title>Ignatzschineria cameli sp. nov., isolated from necrotic foot tissue of dromedaries (Camelus dromedarius) and associated maggots (Wohlfahrtia species) in Dubai.</title>
        <authorList>
            <person name="Tsang C.C."/>
            <person name="Tang J.Y."/>
            <person name="Fong J.Y."/>
            <person name="Kinne J."/>
            <person name="Lee H.H."/>
            <person name="Joseph M."/>
            <person name="Jose S."/>
            <person name="Schuster R.K."/>
            <person name="Tang Y."/>
            <person name="Sivakumar S."/>
            <person name="Chen J.H."/>
            <person name="Teng J.L."/>
            <person name="Lau S.K."/>
            <person name="Wernery U."/>
            <person name="Woo P.C."/>
        </authorList>
    </citation>
    <scope>NUCLEOTIDE SEQUENCE [LARGE SCALE GENOMIC DNA]</scope>
    <source>
        <strain evidence="14 15">KCTC 22643</strain>
    </source>
</reference>
<comment type="caution">
    <text evidence="14">The sequence shown here is derived from an EMBL/GenBank/DDBJ whole genome shotgun (WGS) entry which is preliminary data.</text>
</comment>
<dbReference type="Proteomes" id="UP000244948">
    <property type="component" value="Unassembled WGS sequence"/>
</dbReference>
<keyword evidence="3 11" id="KW-0808">Transferase</keyword>
<dbReference type="FunFam" id="3.40.50.150:FF:000005">
    <property type="entry name" value="Ribosomal RNA large subunit methyltransferase E"/>
    <property type="match status" value="1"/>
</dbReference>
<comment type="subcellular location">
    <subcellularLocation>
        <location evidence="11">Cytoplasm</location>
    </subcellularLocation>
</comment>
<dbReference type="EC" id="2.1.1.166" evidence="6 11"/>
<proteinExistence type="inferred from homology"/>
<evidence type="ECO:0000256" key="6">
    <source>
        <dbReference type="ARBA" id="ARBA00038861"/>
    </source>
</evidence>
<protein>
    <recommendedName>
        <fullName evidence="7 11">Ribosomal RNA large subunit methyltransferase E</fullName>
        <ecNumber evidence="6 11">2.1.1.166</ecNumber>
    </recommendedName>
    <alternativeName>
        <fullName evidence="9 11">23S rRNA Um2552 methyltransferase</fullName>
    </alternativeName>
    <alternativeName>
        <fullName evidence="8 11">rRNA (uridine-2'-O-)-methyltransferase</fullName>
    </alternativeName>
</protein>
<dbReference type="RefSeq" id="WP_094568241.1">
    <property type="nucleotide sequence ID" value="NZ_BMXZ01000001.1"/>
</dbReference>
<keyword evidence="1 11" id="KW-0698">rRNA processing</keyword>
<feature type="binding site" evidence="11">
    <location>
        <position position="123"/>
    </location>
    <ligand>
        <name>S-adenosyl-L-methionine</name>
        <dbReference type="ChEBI" id="CHEBI:59789"/>
    </ligand>
</feature>
<evidence type="ECO:0000256" key="7">
    <source>
        <dbReference type="ARBA" id="ARBA00041129"/>
    </source>
</evidence>
<feature type="binding site" evidence="11">
    <location>
        <position position="82"/>
    </location>
    <ligand>
        <name>S-adenosyl-L-methionine</name>
        <dbReference type="ChEBI" id="CHEBI:59789"/>
    </ligand>
</feature>
<dbReference type="Pfam" id="PF01728">
    <property type="entry name" value="FtsJ"/>
    <property type="match status" value="1"/>
</dbReference>
<dbReference type="PIRSF" id="PIRSF005461">
    <property type="entry name" value="23S_rRNA_mtase"/>
    <property type="match status" value="1"/>
</dbReference>
<keyword evidence="15" id="KW-1185">Reference proteome</keyword>
<dbReference type="PANTHER" id="PTHR10920:SF18">
    <property type="entry name" value="RRNA METHYLTRANSFERASE 2, MITOCHONDRIAL"/>
    <property type="match status" value="1"/>
</dbReference>
<evidence type="ECO:0000256" key="3">
    <source>
        <dbReference type="ARBA" id="ARBA00022679"/>
    </source>
</evidence>
<dbReference type="GO" id="GO:0005737">
    <property type="term" value="C:cytoplasm"/>
    <property type="evidence" value="ECO:0007669"/>
    <property type="project" value="UniProtKB-SubCell"/>
</dbReference>
<dbReference type="HAMAP" id="MF_01547">
    <property type="entry name" value="RNA_methyltr_E"/>
    <property type="match status" value="1"/>
</dbReference>
<comment type="similarity">
    <text evidence="11">Belongs to the class I-like SAM-binding methyltransferase superfamily. RNA methyltransferase RlmE family.</text>
</comment>
<evidence type="ECO:0000256" key="5">
    <source>
        <dbReference type="ARBA" id="ARBA00037569"/>
    </source>
</evidence>
<evidence type="ECO:0000313" key="15">
    <source>
        <dbReference type="Proteomes" id="UP000244948"/>
    </source>
</evidence>
<evidence type="ECO:0000313" key="14">
    <source>
        <dbReference type="EMBL" id="PWD84079.1"/>
    </source>
</evidence>
<dbReference type="InterPro" id="IPR029063">
    <property type="entry name" value="SAM-dependent_MTases_sf"/>
</dbReference>
<keyword evidence="2 11" id="KW-0489">Methyltransferase</keyword>
<name>A0A2U2ALK2_9GAMM</name>